<dbReference type="AlphaFoldDB" id="A0A377JQ70"/>
<evidence type="ECO:0000313" key="2">
    <source>
        <dbReference type="EMBL" id="STP09929.1"/>
    </source>
</evidence>
<keyword evidence="1" id="KW-0472">Membrane</keyword>
<evidence type="ECO:0000313" key="3">
    <source>
        <dbReference type="Proteomes" id="UP000255335"/>
    </source>
</evidence>
<proteinExistence type="predicted"/>
<organism evidence="2 3">
    <name type="scientific">Helicobacter cinaedi</name>
    <dbReference type="NCBI Taxonomy" id="213"/>
    <lineage>
        <taxon>Bacteria</taxon>
        <taxon>Pseudomonadati</taxon>
        <taxon>Campylobacterota</taxon>
        <taxon>Epsilonproteobacteria</taxon>
        <taxon>Campylobacterales</taxon>
        <taxon>Helicobacteraceae</taxon>
        <taxon>Helicobacter</taxon>
    </lineage>
</organism>
<accession>A0A377JQ70</accession>
<dbReference type="Proteomes" id="UP000255335">
    <property type="component" value="Unassembled WGS sequence"/>
</dbReference>
<dbReference type="RefSeq" id="WP_258554207.1">
    <property type="nucleotide sequence ID" value="NZ_UGHZ01000001.1"/>
</dbReference>
<dbReference type="EMBL" id="UGHZ01000001">
    <property type="protein sequence ID" value="STP09929.1"/>
    <property type="molecule type" value="Genomic_DNA"/>
</dbReference>
<gene>
    <name evidence="2" type="ORF">NCTC12221_01387</name>
</gene>
<evidence type="ECO:0000256" key="1">
    <source>
        <dbReference type="SAM" id="Phobius"/>
    </source>
</evidence>
<name>A0A377JQ70_9HELI</name>
<keyword evidence="1" id="KW-1133">Transmembrane helix</keyword>
<feature type="transmembrane region" description="Helical" evidence="1">
    <location>
        <begin position="12"/>
        <end position="38"/>
    </location>
</feature>
<sequence length="288" mass="33185">MGFGAIAEMMILLVILGGVALLYVILPLLVLLILYFLISKLNRHCFRTRQKCLDSTHLTQRSQIPLHIRIFGTKLWNKSETIAYCLVLECALAIMLFSLDSMLRVQWHSGYERYKELCQIAEGPLDFPLQDSPQKYSQIFKLKHLFYSTQFNRLDENEKEALYLGQFQFSPKTITEKEFLSYLDPNKPTYPPKGNPTLYSWEFTGSESEQESESSVLQRLLFGSFSISYTLYVSSHSPNITSMQDIKTMRFGVKWEYRTLLHTYFVGILSNANKGVQSCGHILIAKAL</sequence>
<protein>
    <submittedName>
        <fullName evidence="2">Uncharacterized protein</fullName>
    </submittedName>
</protein>
<feature type="transmembrane region" description="Helical" evidence="1">
    <location>
        <begin position="81"/>
        <end position="99"/>
    </location>
</feature>
<keyword evidence="1" id="KW-0812">Transmembrane</keyword>
<reference evidence="2 3" key="1">
    <citation type="submission" date="2018-06" db="EMBL/GenBank/DDBJ databases">
        <authorList>
            <consortium name="Pathogen Informatics"/>
            <person name="Doyle S."/>
        </authorList>
    </citation>
    <scope>NUCLEOTIDE SEQUENCE [LARGE SCALE GENOMIC DNA]</scope>
    <source>
        <strain evidence="2 3">NCTC12221</strain>
    </source>
</reference>